<sequence>MAAAVFFGPVPPPSRLPDPPWFTRQCRPHHDATDTTLLRCLLMNHLQENPQSTIAHNIFNVQSRDEHLIYEHRIYAGATPIQEAILLSNRLESLHHIGIRNHVNKNSNVEGQKARFFTVSTALHAVIIRKGSASLWLVMIPIAVNGLPLS</sequence>
<dbReference type="EMBL" id="KQ947404">
    <property type="protein sequence ID" value="KUJ24164.1"/>
    <property type="molecule type" value="Genomic_DNA"/>
</dbReference>
<accession>A0A194XVW8</accession>
<dbReference type="GeneID" id="28828853"/>
<keyword evidence="2" id="KW-1185">Reference proteome</keyword>
<protein>
    <submittedName>
        <fullName evidence="1">Uncharacterized protein</fullName>
    </submittedName>
</protein>
<evidence type="ECO:0000313" key="2">
    <source>
        <dbReference type="Proteomes" id="UP000070700"/>
    </source>
</evidence>
<reference evidence="1 2" key="1">
    <citation type="submission" date="2015-10" db="EMBL/GenBank/DDBJ databases">
        <title>Full genome of DAOMC 229536 Phialocephala scopiformis, a fungal endophyte of spruce producing the potent anti-insectan compound rugulosin.</title>
        <authorList>
            <consortium name="DOE Joint Genome Institute"/>
            <person name="Walker A.K."/>
            <person name="Frasz S.L."/>
            <person name="Seifert K.A."/>
            <person name="Miller J.D."/>
            <person name="Mondo S.J."/>
            <person name="Labutti K."/>
            <person name="Lipzen A."/>
            <person name="Dockter R."/>
            <person name="Kennedy M."/>
            <person name="Grigoriev I.V."/>
            <person name="Spatafora J.W."/>
        </authorList>
    </citation>
    <scope>NUCLEOTIDE SEQUENCE [LARGE SCALE GENOMIC DNA]</scope>
    <source>
        <strain evidence="1 2">CBS 120377</strain>
    </source>
</reference>
<dbReference type="InParanoid" id="A0A194XVW8"/>
<proteinExistence type="predicted"/>
<evidence type="ECO:0000313" key="1">
    <source>
        <dbReference type="EMBL" id="KUJ24164.1"/>
    </source>
</evidence>
<gene>
    <name evidence="1" type="ORF">LY89DRAFT_727199</name>
</gene>
<dbReference type="KEGG" id="psco:LY89DRAFT_727199"/>
<dbReference type="AlphaFoldDB" id="A0A194XVW8"/>
<name>A0A194XVW8_MOLSC</name>
<organism evidence="1 2">
    <name type="scientific">Mollisia scopiformis</name>
    <name type="common">Conifer needle endophyte fungus</name>
    <name type="synonym">Phialocephala scopiformis</name>
    <dbReference type="NCBI Taxonomy" id="149040"/>
    <lineage>
        <taxon>Eukaryota</taxon>
        <taxon>Fungi</taxon>
        <taxon>Dikarya</taxon>
        <taxon>Ascomycota</taxon>
        <taxon>Pezizomycotina</taxon>
        <taxon>Leotiomycetes</taxon>
        <taxon>Helotiales</taxon>
        <taxon>Mollisiaceae</taxon>
        <taxon>Mollisia</taxon>
    </lineage>
</organism>
<dbReference type="Proteomes" id="UP000070700">
    <property type="component" value="Unassembled WGS sequence"/>
</dbReference>
<dbReference type="RefSeq" id="XP_018078519.1">
    <property type="nucleotide sequence ID" value="XM_018219127.1"/>
</dbReference>